<evidence type="ECO:0000313" key="2">
    <source>
        <dbReference type="Proteomes" id="UP000003094"/>
    </source>
</evidence>
<dbReference type="Proteomes" id="UP000003094">
    <property type="component" value="Unassembled WGS sequence"/>
</dbReference>
<proteinExistence type="predicted"/>
<gene>
    <name evidence="1" type="ORF">PVOR_18249</name>
</gene>
<comment type="caution">
    <text evidence="1">The sequence shown here is derived from an EMBL/GenBank/DDBJ whole genome shotgun (WGS) entry which is preliminary data.</text>
</comment>
<dbReference type="EMBL" id="ADHJ01000025">
    <property type="protein sequence ID" value="EFU40832.1"/>
    <property type="molecule type" value="Genomic_DNA"/>
</dbReference>
<evidence type="ECO:0000313" key="1">
    <source>
        <dbReference type="EMBL" id="EFU40832.1"/>
    </source>
</evidence>
<dbReference type="KEGG" id="pvo:PVOR_18249"/>
<name>A0A2R9SU17_9BACL</name>
<protein>
    <submittedName>
        <fullName evidence="1">Uncharacterized protein</fullName>
    </submittedName>
</protein>
<dbReference type="AlphaFoldDB" id="A0A2R9SU17"/>
<sequence>MRWRTKKTQSKGVAVLPAAEVLMRRLDDKMKPSQEPGIQIMEADLQDHLHMLRKKI</sequence>
<accession>A0A2R9SU17</accession>
<organism evidence="1 2">
    <name type="scientific">Paenibacillus vortex V453</name>
    <dbReference type="NCBI Taxonomy" id="715225"/>
    <lineage>
        <taxon>Bacteria</taxon>
        <taxon>Bacillati</taxon>
        <taxon>Bacillota</taxon>
        <taxon>Bacilli</taxon>
        <taxon>Bacillales</taxon>
        <taxon>Paenibacillaceae</taxon>
        <taxon>Paenibacillus</taxon>
    </lineage>
</organism>
<reference evidence="1 2" key="1">
    <citation type="journal article" date="2010" name="BMC Genomics">
        <title>Genome sequence of the pattern forming Paenibacillus vortex bacterium reveals potential for thriving in complex environments.</title>
        <authorList>
            <person name="Sirota-Madi A."/>
            <person name="Olender T."/>
            <person name="Helman Y."/>
            <person name="Ingham C."/>
            <person name="Brainis I."/>
            <person name="Roth D."/>
            <person name="Hagi E."/>
            <person name="Brodsky L."/>
            <person name="Leshkowitz D."/>
            <person name="Galatenko V."/>
            <person name="Nikolaev V."/>
            <person name="Mugasimangalam R.C."/>
            <person name="Bransburg-Zabary S."/>
            <person name="Gutnick D.L."/>
            <person name="Lancet D."/>
            <person name="Ben-Jacob E."/>
        </authorList>
    </citation>
    <scope>NUCLEOTIDE SEQUENCE [LARGE SCALE GENOMIC DNA]</scope>
    <source>
        <strain evidence="1 2">V453</strain>
    </source>
</reference>
<keyword evidence="2" id="KW-1185">Reference proteome</keyword>